<name>A0A7W0BXN8_9BACL</name>
<dbReference type="InterPro" id="IPR006674">
    <property type="entry name" value="HD_domain"/>
</dbReference>
<keyword evidence="3" id="KW-1185">Reference proteome</keyword>
<protein>
    <submittedName>
        <fullName evidence="2">Putative nucleotidyltransferase with HDIG domain</fullName>
    </submittedName>
</protein>
<dbReference type="AlphaFoldDB" id="A0A7W0BXN8"/>
<dbReference type="NCBIfam" id="TIGR00277">
    <property type="entry name" value="HDIG"/>
    <property type="match status" value="1"/>
</dbReference>
<dbReference type="CDD" id="cd00077">
    <property type="entry name" value="HDc"/>
    <property type="match status" value="1"/>
</dbReference>
<sequence length="329" mass="38000">MRLIMIDEYNDKTMQLARPIYDRHRRVLLAAGRTIHPKYLERLRQMDIKYLFVDDLISEGITMEELMDMPSWMDATEIVQKAFEDVKANKPLNIREMQKLVVRLVDEVSRRKILIIIPSTSLSVELRPYAHAVNVALLSLQIGKKLRLNSLQMRDLAMGALLHDIGKAVKGDEHHALKGFEYLRRNREISLLSAHVAYQHHETFNGEGAPRKIRHKEIHQYAQICGIANRFENLISEEGVPPHEAMEALMAKSNIDFAQELVHLFINTIPSYPPGTKVKMSDGREAIVTKIMNHMQRPYIRYLSTNEEISLTEKPNLLIISVIHDKNKE</sequence>
<dbReference type="EMBL" id="JACDUU010000007">
    <property type="protein sequence ID" value="MBA2872546.1"/>
    <property type="molecule type" value="Genomic_DNA"/>
</dbReference>
<evidence type="ECO:0000313" key="3">
    <source>
        <dbReference type="Proteomes" id="UP000580891"/>
    </source>
</evidence>
<feature type="domain" description="HD" evidence="1">
    <location>
        <begin position="128"/>
        <end position="234"/>
    </location>
</feature>
<dbReference type="InterPro" id="IPR006675">
    <property type="entry name" value="HDIG_dom"/>
</dbReference>
<evidence type="ECO:0000313" key="2">
    <source>
        <dbReference type="EMBL" id="MBA2872546.1"/>
    </source>
</evidence>
<dbReference type="PROSITE" id="PS51831">
    <property type="entry name" value="HD"/>
    <property type="match status" value="1"/>
</dbReference>
<dbReference type="Pfam" id="PF01966">
    <property type="entry name" value="HD"/>
    <property type="match status" value="1"/>
</dbReference>
<dbReference type="Gene3D" id="1.10.3210.10">
    <property type="entry name" value="Hypothetical protein af1432"/>
    <property type="match status" value="1"/>
</dbReference>
<keyword evidence="2" id="KW-0808">Transferase</keyword>
<dbReference type="Proteomes" id="UP000580891">
    <property type="component" value="Unassembled WGS sequence"/>
</dbReference>
<dbReference type="GO" id="GO:0016740">
    <property type="term" value="F:transferase activity"/>
    <property type="evidence" value="ECO:0007669"/>
    <property type="project" value="UniProtKB-KW"/>
</dbReference>
<dbReference type="SUPFAM" id="SSF109604">
    <property type="entry name" value="HD-domain/PDEase-like"/>
    <property type="match status" value="1"/>
</dbReference>
<dbReference type="RefSeq" id="WP_181538308.1">
    <property type="nucleotide sequence ID" value="NZ_JACDUU010000007.1"/>
</dbReference>
<gene>
    <name evidence="2" type="ORF">HNQ85_002857</name>
</gene>
<comment type="caution">
    <text evidence="2">The sequence shown here is derived from an EMBL/GenBank/DDBJ whole genome shotgun (WGS) entry which is preliminary data.</text>
</comment>
<dbReference type="PANTHER" id="PTHR43155:SF2">
    <property type="entry name" value="CYCLIC DI-GMP PHOSPHODIESTERASE PA4108"/>
    <property type="match status" value="1"/>
</dbReference>
<dbReference type="InterPro" id="IPR003607">
    <property type="entry name" value="HD/PDEase_dom"/>
</dbReference>
<organism evidence="2 3">
    <name type="scientific">[Anoxybacillus] calidus</name>
    <dbReference type="NCBI Taxonomy" id="575178"/>
    <lineage>
        <taxon>Bacteria</taxon>
        <taxon>Bacillati</taxon>
        <taxon>Bacillota</taxon>
        <taxon>Bacilli</taxon>
        <taxon>Bacillales</taxon>
        <taxon>Anoxybacillaceae</taxon>
        <taxon>Paranoxybacillus</taxon>
    </lineage>
</organism>
<dbReference type="SMART" id="SM00471">
    <property type="entry name" value="HDc"/>
    <property type="match status" value="1"/>
</dbReference>
<reference evidence="2 3" key="1">
    <citation type="submission" date="2020-07" db="EMBL/GenBank/DDBJ databases">
        <title>Genomic Encyclopedia of Type Strains, Phase IV (KMG-IV): sequencing the most valuable type-strain genomes for metagenomic binning, comparative biology and taxonomic classification.</title>
        <authorList>
            <person name="Goeker M."/>
        </authorList>
    </citation>
    <scope>NUCLEOTIDE SEQUENCE [LARGE SCALE GENOMIC DNA]</scope>
    <source>
        <strain evidence="2 3">DSM 25220</strain>
    </source>
</reference>
<dbReference type="PANTHER" id="PTHR43155">
    <property type="entry name" value="CYCLIC DI-GMP PHOSPHODIESTERASE PA4108-RELATED"/>
    <property type="match status" value="1"/>
</dbReference>
<proteinExistence type="predicted"/>
<accession>A0A7W0BXN8</accession>
<evidence type="ECO:0000259" key="1">
    <source>
        <dbReference type="PROSITE" id="PS51831"/>
    </source>
</evidence>